<dbReference type="GO" id="GO:0006298">
    <property type="term" value="P:mismatch repair"/>
    <property type="evidence" value="ECO:0007669"/>
    <property type="project" value="UniProtKB-UniRule"/>
</dbReference>
<dbReference type="Gene3D" id="3.30.1370.100">
    <property type="entry name" value="MutL, C-terminal domain, regulatory subdomain"/>
    <property type="match status" value="1"/>
</dbReference>
<dbReference type="SUPFAM" id="SSF54211">
    <property type="entry name" value="Ribosomal protein S5 domain 2-like"/>
    <property type="match status" value="1"/>
</dbReference>
<dbReference type="Pfam" id="PF13589">
    <property type="entry name" value="HATPase_c_3"/>
    <property type="match status" value="1"/>
</dbReference>
<dbReference type="InterPro" id="IPR014721">
    <property type="entry name" value="Ribsml_uS5_D2-typ_fold_subgr"/>
</dbReference>
<dbReference type="InterPro" id="IPR042121">
    <property type="entry name" value="MutL_C_regsub"/>
</dbReference>
<evidence type="ECO:0000313" key="9">
    <source>
        <dbReference type="Proteomes" id="UP000215188"/>
    </source>
</evidence>
<feature type="domain" description="MutL C-terminal dimerisation" evidence="6">
    <location>
        <begin position="408"/>
        <end position="550"/>
    </location>
</feature>
<gene>
    <name evidence="5 8" type="primary">mutL</name>
    <name evidence="8" type="ORF">AOC33_00625</name>
</gene>
<evidence type="ECO:0000259" key="7">
    <source>
        <dbReference type="SMART" id="SM01340"/>
    </source>
</evidence>
<organism evidence="8 9">
    <name type="scientific">Polynucleobacter cosmopolitanus</name>
    <dbReference type="NCBI Taxonomy" id="351345"/>
    <lineage>
        <taxon>Bacteria</taxon>
        <taxon>Pseudomonadati</taxon>
        <taxon>Pseudomonadota</taxon>
        <taxon>Betaproteobacteria</taxon>
        <taxon>Burkholderiales</taxon>
        <taxon>Burkholderiaceae</taxon>
        <taxon>Polynucleobacter</taxon>
    </lineage>
</organism>
<dbReference type="GO" id="GO:0140664">
    <property type="term" value="F:ATP-dependent DNA damage sensor activity"/>
    <property type="evidence" value="ECO:0007669"/>
    <property type="project" value="InterPro"/>
</dbReference>
<dbReference type="GO" id="GO:0016887">
    <property type="term" value="F:ATP hydrolysis activity"/>
    <property type="evidence" value="ECO:0007669"/>
    <property type="project" value="InterPro"/>
</dbReference>
<dbReference type="EMBL" id="NJGG01000001">
    <property type="protein sequence ID" value="OXL15637.1"/>
    <property type="molecule type" value="Genomic_DNA"/>
</dbReference>
<dbReference type="InterPro" id="IPR042120">
    <property type="entry name" value="MutL_C_dimsub"/>
</dbReference>
<dbReference type="AlphaFoldDB" id="A0A229FUE2"/>
<dbReference type="SUPFAM" id="SSF55874">
    <property type="entry name" value="ATPase domain of HSP90 chaperone/DNA topoisomerase II/histidine kinase"/>
    <property type="match status" value="1"/>
</dbReference>
<dbReference type="Proteomes" id="UP000215188">
    <property type="component" value="Unassembled WGS sequence"/>
</dbReference>
<dbReference type="Pfam" id="PF08676">
    <property type="entry name" value="MutL_C"/>
    <property type="match status" value="1"/>
</dbReference>
<dbReference type="InterPro" id="IPR037198">
    <property type="entry name" value="MutL_C_sf"/>
</dbReference>
<dbReference type="CDD" id="cd03482">
    <property type="entry name" value="MutL_Trans_MutL"/>
    <property type="match status" value="1"/>
</dbReference>
<dbReference type="InterPro" id="IPR038973">
    <property type="entry name" value="MutL/Mlh/Pms-like"/>
</dbReference>
<protein>
    <recommendedName>
        <fullName evidence="2 5">DNA mismatch repair protein MutL</fullName>
    </recommendedName>
</protein>
<dbReference type="InterPro" id="IPR020568">
    <property type="entry name" value="Ribosomal_Su5_D2-typ_SF"/>
</dbReference>
<keyword evidence="3 5" id="KW-0227">DNA damage</keyword>
<dbReference type="Gene3D" id="3.30.230.10">
    <property type="match status" value="1"/>
</dbReference>
<dbReference type="InterPro" id="IPR014762">
    <property type="entry name" value="DNA_mismatch_repair_CS"/>
</dbReference>
<dbReference type="FunFam" id="3.30.565.10:FF:000003">
    <property type="entry name" value="DNA mismatch repair endonuclease MutL"/>
    <property type="match status" value="1"/>
</dbReference>
<name>A0A229FUE2_9BURK</name>
<dbReference type="Gene3D" id="3.30.1540.20">
    <property type="entry name" value="MutL, C-terminal domain, dimerisation subdomain"/>
    <property type="match status" value="1"/>
</dbReference>
<dbReference type="SMART" id="SM01340">
    <property type="entry name" value="DNA_mis_repair"/>
    <property type="match status" value="1"/>
</dbReference>
<comment type="similarity">
    <text evidence="1 5">Belongs to the DNA mismatch repair MutL/HexB family.</text>
</comment>
<evidence type="ECO:0000313" key="8">
    <source>
        <dbReference type="EMBL" id="OXL15637.1"/>
    </source>
</evidence>
<feature type="domain" description="DNA mismatch repair protein S5" evidence="7">
    <location>
        <begin position="210"/>
        <end position="328"/>
    </location>
</feature>
<evidence type="ECO:0000256" key="3">
    <source>
        <dbReference type="ARBA" id="ARBA00022763"/>
    </source>
</evidence>
<evidence type="ECO:0000259" key="6">
    <source>
        <dbReference type="SMART" id="SM00853"/>
    </source>
</evidence>
<dbReference type="PROSITE" id="PS00058">
    <property type="entry name" value="DNA_MISMATCH_REPAIR_1"/>
    <property type="match status" value="1"/>
</dbReference>
<keyword evidence="4 5" id="KW-0234">DNA repair</keyword>
<evidence type="ECO:0000256" key="2">
    <source>
        <dbReference type="ARBA" id="ARBA00021975"/>
    </source>
</evidence>
<dbReference type="InterPro" id="IPR020667">
    <property type="entry name" value="DNA_mismatch_repair_MutL"/>
</dbReference>
<dbReference type="GO" id="GO:0030983">
    <property type="term" value="F:mismatched DNA binding"/>
    <property type="evidence" value="ECO:0007669"/>
    <property type="project" value="InterPro"/>
</dbReference>
<dbReference type="NCBIfam" id="TIGR00585">
    <property type="entry name" value="mutl"/>
    <property type="match status" value="1"/>
</dbReference>
<reference evidence="8 9" key="1">
    <citation type="submission" date="2017-06" db="EMBL/GenBank/DDBJ databases">
        <title>Reclassification of a Polynucleobacter cosmopolitanus strain isolated from tropical Lake Victoria as Polynucleobacter victoriensis comb. nov.</title>
        <authorList>
            <person name="Hahn M.W."/>
        </authorList>
    </citation>
    <scope>NUCLEOTIDE SEQUENCE [LARGE SCALE GENOMIC DNA]</scope>
    <source>
        <strain evidence="8 9">MWH-MoIso2</strain>
    </source>
</reference>
<dbReference type="HAMAP" id="MF_00149">
    <property type="entry name" value="DNA_mis_repair"/>
    <property type="match status" value="1"/>
</dbReference>
<dbReference type="SMART" id="SM00853">
    <property type="entry name" value="MutL_C"/>
    <property type="match status" value="1"/>
</dbReference>
<keyword evidence="9" id="KW-1185">Reference proteome</keyword>
<dbReference type="OrthoDB" id="9763467at2"/>
<dbReference type="InterPro" id="IPR036890">
    <property type="entry name" value="HATPase_C_sf"/>
</dbReference>
<dbReference type="PANTHER" id="PTHR10073">
    <property type="entry name" value="DNA MISMATCH REPAIR PROTEIN MLH, PMS, MUTL"/>
    <property type="match status" value="1"/>
</dbReference>
<evidence type="ECO:0000256" key="1">
    <source>
        <dbReference type="ARBA" id="ARBA00006082"/>
    </source>
</evidence>
<dbReference type="GO" id="GO:0032300">
    <property type="term" value="C:mismatch repair complex"/>
    <property type="evidence" value="ECO:0007669"/>
    <property type="project" value="InterPro"/>
</dbReference>
<sequence>MRKVIAALPDTLISQIAAGEVVERPASVVKEVLENAIDAGAQAITIRLEEGGCQRISIQDDGSGIAHTELHLAIQRHATSKITSLADLESVISLGFRGEALASIASVSRFSITTRTSEDDHAWQIQVNGGQTMGDAVPSSGPIGTTVDVQDLYFNTPARRKFLKSSATELGHCLELIRRIALSRPDIGFAIWHNGKVIERWASCNIEQRVDAILGQEFQSSKIALEHISGPLTVRGFISKPTSSRARADQQYSFVNGRFVRDKVIQHAIRSAYQDVLHGDRQPMVVLSLEIDPQLVDVNVHPAKTEVRFREGGAVHQFIYKAIQHALGTAAGQSTDPSTQYTPSYSFAQASGAGSTSYVNSVSSFSNQNLPLSQSSKSEIDNFFIQLNNRPTDHLAPTENNDLPLGHALAQIHGIYILAQNKFGLVLVDMHAAHERVLYEKLKEDLASGIKVQQLLVPVVMHASELEVGKAQEHRTTLNQLGFDVATLSPTQLAIRTIPTLLQKAEPISLVRNLLNDLDSTGSQAVVDAAQHERLATQACHAAVRAHRTLTLTEMDALLRQMEQTERADQCNHGRPTWIQLSIQDLDKLFLRGR</sequence>
<proteinExistence type="inferred from homology"/>
<dbReference type="InterPro" id="IPR014790">
    <property type="entry name" value="MutL_C"/>
</dbReference>
<dbReference type="InterPro" id="IPR013507">
    <property type="entry name" value="DNA_mismatch_S5_2-like"/>
</dbReference>
<dbReference type="PANTHER" id="PTHR10073:SF12">
    <property type="entry name" value="DNA MISMATCH REPAIR PROTEIN MLH1"/>
    <property type="match status" value="1"/>
</dbReference>
<dbReference type="Pfam" id="PF01119">
    <property type="entry name" value="DNA_mis_repair"/>
    <property type="match status" value="1"/>
</dbReference>
<accession>A0A229FUE2</accession>
<dbReference type="RefSeq" id="WP_089514676.1">
    <property type="nucleotide sequence ID" value="NZ_NJGG01000001.1"/>
</dbReference>
<dbReference type="CDD" id="cd16926">
    <property type="entry name" value="HATPase_MutL-MLH-PMS-like"/>
    <property type="match status" value="1"/>
</dbReference>
<dbReference type="InterPro" id="IPR002099">
    <property type="entry name" value="MutL/Mlh/PMS"/>
</dbReference>
<dbReference type="Gene3D" id="3.30.565.10">
    <property type="entry name" value="Histidine kinase-like ATPase, C-terminal domain"/>
    <property type="match status" value="1"/>
</dbReference>
<dbReference type="SUPFAM" id="SSF118116">
    <property type="entry name" value="DNA mismatch repair protein MutL"/>
    <property type="match status" value="1"/>
</dbReference>
<evidence type="ECO:0000256" key="5">
    <source>
        <dbReference type="HAMAP-Rule" id="MF_00149"/>
    </source>
</evidence>
<comment type="function">
    <text evidence="5">This protein is involved in the repair of mismatches in DNA. It is required for dam-dependent methyl-directed DNA mismatch repair. May act as a 'molecular matchmaker', a protein that promotes the formation of a stable complex between two or more DNA-binding proteins in an ATP-dependent manner without itself being part of a final effector complex.</text>
</comment>
<evidence type="ECO:0000256" key="4">
    <source>
        <dbReference type="ARBA" id="ARBA00023204"/>
    </source>
</evidence>
<comment type="caution">
    <text evidence="8">The sequence shown here is derived from an EMBL/GenBank/DDBJ whole genome shotgun (WGS) entry which is preliminary data.</text>
</comment>
<dbReference type="GO" id="GO:0005524">
    <property type="term" value="F:ATP binding"/>
    <property type="evidence" value="ECO:0007669"/>
    <property type="project" value="InterPro"/>
</dbReference>